<dbReference type="EMBL" id="CP016020">
    <property type="protein sequence ID" value="APH05853.1"/>
    <property type="molecule type" value="Genomic_DNA"/>
</dbReference>
<name>A0A1L3MU46_9BACI</name>
<organism evidence="1 2">
    <name type="scientific">Bacillus weihaiensis</name>
    <dbReference type="NCBI Taxonomy" id="1547283"/>
    <lineage>
        <taxon>Bacteria</taxon>
        <taxon>Bacillati</taxon>
        <taxon>Bacillota</taxon>
        <taxon>Bacilli</taxon>
        <taxon>Bacillales</taxon>
        <taxon>Bacillaceae</taxon>
        <taxon>Bacillus</taxon>
    </lineage>
</organism>
<accession>A0A1L3MU46</accession>
<dbReference type="AlphaFoldDB" id="A0A1L3MU46"/>
<dbReference type="KEGG" id="bwh:A9C19_14535"/>
<gene>
    <name evidence="1" type="ORF">A9C19_14535</name>
</gene>
<dbReference type="RefSeq" id="WP_072580647.1">
    <property type="nucleotide sequence ID" value="NZ_CP016020.1"/>
</dbReference>
<reference evidence="1 2" key="1">
    <citation type="journal article" date="2016" name="Sci. Rep.">
        <title>Complete genome sequence and transcriptomic analysis of a novel marine strain Bacillus weihaiensis reveals the mechanism of brown algae degradation.</title>
        <authorList>
            <person name="Zhu Y."/>
            <person name="Chen P."/>
            <person name="Bao Y."/>
            <person name="Men Y."/>
            <person name="Zeng Y."/>
            <person name="Yang J."/>
            <person name="Sun J."/>
            <person name="Sun Y."/>
        </authorList>
    </citation>
    <scope>NUCLEOTIDE SEQUENCE [LARGE SCALE GENOMIC DNA]</scope>
    <source>
        <strain evidence="1 2">Alg07</strain>
    </source>
</reference>
<dbReference type="STRING" id="1547283.A9C19_14535"/>
<protein>
    <submittedName>
        <fullName evidence="1">Uncharacterized protein</fullName>
    </submittedName>
</protein>
<keyword evidence="2" id="KW-1185">Reference proteome</keyword>
<proteinExistence type="predicted"/>
<sequence length="317" mass="37878">MKYEDVKKLSGYNDFKGFETDLYMPNEIFDDLKKIQFKSTSHLAFSYSYIYLITWFYRYAKYGQIYVNVKMIKEILGYKPNYEKIDYIIKKDGILDQINYTLTTKDYPLTWEFKEGINLDIEFCLLSDLDEIVRLDEVKRRGRNTKIKYPVKHFHRDKESFECGDLDGIFYDISNTHMIDFQVFLFCMSNKELGCTGFYLYCYLKKMNDKYGEGYDVPLPNLAYETGIKPRTLDKYIDVLKKFRMINCIYNQEYYVAGLSKEERKANTYITNEYVAFSDEVVPIMKMRSMTLEDYEKKKLESVVIEENVNDNLPLNF</sequence>
<evidence type="ECO:0000313" key="2">
    <source>
        <dbReference type="Proteomes" id="UP000181936"/>
    </source>
</evidence>
<dbReference type="OrthoDB" id="2836272at2"/>
<dbReference type="Proteomes" id="UP000181936">
    <property type="component" value="Chromosome"/>
</dbReference>
<evidence type="ECO:0000313" key="1">
    <source>
        <dbReference type="EMBL" id="APH05853.1"/>
    </source>
</evidence>